<protein>
    <submittedName>
        <fullName evidence="2">Uncharacterized protein</fullName>
    </submittedName>
</protein>
<organism evidence="2 3">
    <name type="scientific">Cadophora malorum</name>
    <dbReference type="NCBI Taxonomy" id="108018"/>
    <lineage>
        <taxon>Eukaryota</taxon>
        <taxon>Fungi</taxon>
        <taxon>Dikarya</taxon>
        <taxon>Ascomycota</taxon>
        <taxon>Pezizomycotina</taxon>
        <taxon>Leotiomycetes</taxon>
        <taxon>Helotiales</taxon>
        <taxon>Ploettnerulaceae</taxon>
        <taxon>Cadophora</taxon>
    </lineage>
</organism>
<dbReference type="OrthoDB" id="3538056at2759"/>
<gene>
    <name evidence="2" type="ORF">IFR04_015420</name>
</gene>
<feature type="compositionally biased region" description="Low complexity" evidence="1">
    <location>
        <begin position="26"/>
        <end position="53"/>
    </location>
</feature>
<dbReference type="EMBL" id="JAFJYH010000475">
    <property type="protein sequence ID" value="KAG4411450.1"/>
    <property type="molecule type" value="Genomic_DNA"/>
</dbReference>
<evidence type="ECO:0000313" key="2">
    <source>
        <dbReference type="EMBL" id="KAG4411450.1"/>
    </source>
</evidence>
<accession>A0A8H7SZ05</accession>
<name>A0A8H7SZ05_9HELO</name>
<comment type="caution">
    <text evidence="2">The sequence shown here is derived from an EMBL/GenBank/DDBJ whole genome shotgun (WGS) entry which is preliminary data.</text>
</comment>
<evidence type="ECO:0000256" key="1">
    <source>
        <dbReference type="SAM" id="MobiDB-lite"/>
    </source>
</evidence>
<evidence type="ECO:0000313" key="3">
    <source>
        <dbReference type="Proteomes" id="UP000664132"/>
    </source>
</evidence>
<sequence length="109" mass="10998">MSSISSSACGNNGSVKSTHTRTDVESGSANPPAFSSSAPTTASASADTSSLSAHRVADYTTDPVDPNPSYHNSVEASVAGHIDAVRAVIDNVDAVMDKVGEDKNDGSGE</sequence>
<proteinExistence type="predicted"/>
<dbReference type="AlphaFoldDB" id="A0A8H7SZ05"/>
<dbReference type="Proteomes" id="UP000664132">
    <property type="component" value="Unassembled WGS sequence"/>
</dbReference>
<feature type="compositionally biased region" description="Polar residues" evidence="1">
    <location>
        <begin position="1"/>
        <end position="17"/>
    </location>
</feature>
<keyword evidence="3" id="KW-1185">Reference proteome</keyword>
<reference evidence="2" key="1">
    <citation type="submission" date="2021-02" db="EMBL/GenBank/DDBJ databases">
        <title>Genome sequence Cadophora malorum strain M34.</title>
        <authorList>
            <person name="Stefanovic E."/>
            <person name="Vu D."/>
            <person name="Scully C."/>
            <person name="Dijksterhuis J."/>
            <person name="Roader J."/>
            <person name="Houbraken J."/>
        </authorList>
    </citation>
    <scope>NUCLEOTIDE SEQUENCE</scope>
    <source>
        <strain evidence="2">M34</strain>
    </source>
</reference>
<feature type="region of interest" description="Disordered" evidence="1">
    <location>
        <begin position="1"/>
        <end position="73"/>
    </location>
</feature>